<dbReference type="STRING" id="630515.SAMN04489812_4074"/>
<protein>
    <submittedName>
        <fullName evidence="1">TIGR03089 family protein</fullName>
    </submittedName>
</protein>
<reference evidence="1 2" key="1">
    <citation type="submission" date="2016-10" db="EMBL/GenBank/DDBJ databases">
        <authorList>
            <person name="de Groot N.N."/>
        </authorList>
    </citation>
    <scope>NUCLEOTIDE SEQUENCE [LARGE SCALE GENOMIC DNA]</scope>
    <source>
        <strain evidence="1 2">DSM 21800</strain>
    </source>
</reference>
<sequence>MNRLFNQRLADRQRSAGARPLITYYDERSHVRTELSASSFGNWVDKTAGLLTDEILIEPGQPVRLDLARTAPGHWVSSVWAAAIWRVGCPITVTGEAAVDVVGPELAEQPSTDGERVACSLHPLGLGFGTTLPAGTTDYGTEVRAQPDSFGGPWPAAEDRAWDDQGTGRTQADLLLAVDGSATEQRRLIIPSPGNDPWTTLVDTLLTPVLTGGSVVVVVGADPDRRDQIAATEQVDS</sequence>
<evidence type="ECO:0000313" key="2">
    <source>
        <dbReference type="Proteomes" id="UP000199103"/>
    </source>
</evidence>
<dbReference type="NCBIfam" id="TIGR03089">
    <property type="entry name" value="TIGR03089 family protein"/>
    <property type="match status" value="1"/>
</dbReference>
<evidence type="ECO:0000313" key="1">
    <source>
        <dbReference type="EMBL" id="SDT08347.1"/>
    </source>
</evidence>
<keyword evidence="2" id="KW-1185">Reference proteome</keyword>
<dbReference type="EMBL" id="LT629772">
    <property type="protein sequence ID" value="SDT08347.1"/>
    <property type="molecule type" value="Genomic_DNA"/>
</dbReference>
<dbReference type="Proteomes" id="UP000199103">
    <property type="component" value="Chromosome I"/>
</dbReference>
<name>A0A1H1XGG1_9ACTN</name>
<proteinExistence type="predicted"/>
<dbReference type="RefSeq" id="WP_157683587.1">
    <property type="nucleotide sequence ID" value="NZ_LT629772.1"/>
</dbReference>
<dbReference type="OrthoDB" id="3396763at2"/>
<dbReference type="InterPro" id="IPR017523">
    <property type="entry name" value="Rv3268"/>
</dbReference>
<accession>A0A1H1XGG1</accession>
<organism evidence="1 2">
    <name type="scientific">Microlunatus soli</name>
    <dbReference type="NCBI Taxonomy" id="630515"/>
    <lineage>
        <taxon>Bacteria</taxon>
        <taxon>Bacillati</taxon>
        <taxon>Actinomycetota</taxon>
        <taxon>Actinomycetes</taxon>
        <taxon>Propionibacteriales</taxon>
        <taxon>Propionibacteriaceae</taxon>
        <taxon>Microlunatus</taxon>
    </lineage>
</organism>
<gene>
    <name evidence="1" type="ORF">SAMN04489812_4074</name>
</gene>
<dbReference type="AlphaFoldDB" id="A0A1H1XGG1"/>